<evidence type="ECO:0000256" key="1">
    <source>
        <dbReference type="SAM" id="Phobius"/>
    </source>
</evidence>
<name>A0A1H2QPE6_9BACL</name>
<dbReference type="OrthoDB" id="2991022at2"/>
<dbReference type="AlphaFoldDB" id="A0A1H2QPE6"/>
<evidence type="ECO:0000313" key="2">
    <source>
        <dbReference type="EMBL" id="SDW08991.1"/>
    </source>
</evidence>
<gene>
    <name evidence="2" type="ORF">SAMN05444487_101274</name>
</gene>
<dbReference type="EMBL" id="FNNQ01000001">
    <property type="protein sequence ID" value="SDW08991.1"/>
    <property type="molecule type" value="Genomic_DNA"/>
</dbReference>
<accession>A0A1H2QPE6</accession>
<protein>
    <recommendedName>
        <fullName evidence="4">Type II secretory pathway, pseudopilin PulG</fullName>
    </recommendedName>
</protein>
<proteinExistence type="predicted"/>
<feature type="transmembrane region" description="Helical" evidence="1">
    <location>
        <begin position="14"/>
        <end position="34"/>
    </location>
</feature>
<reference evidence="2 3" key="1">
    <citation type="submission" date="2016-10" db="EMBL/GenBank/DDBJ databases">
        <authorList>
            <person name="de Groot N.N."/>
        </authorList>
    </citation>
    <scope>NUCLEOTIDE SEQUENCE [LARGE SCALE GENOMIC DNA]</scope>
    <source>
        <strain evidence="2 3">DSM 45610</strain>
    </source>
</reference>
<keyword evidence="3" id="KW-1185">Reference proteome</keyword>
<keyword evidence="1" id="KW-0472">Membrane</keyword>
<sequence>MKESWQVVRNERGLALPMVLAVTILLFLILTAVLTQLVREGHARTAEWKMIRAQYAAESGIARMQSRLCVVKRPKKLLTTQMNGLRTETKIDRYEKNAVHVISIAHGKGVKQTIKAKLARDNCTIQKWGR</sequence>
<evidence type="ECO:0000313" key="3">
    <source>
        <dbReference type="Proteomes" id="UP000198534"/>
    </source>
</evidence>
<dbReference type="STRING" id="1048340.SAMN05444487_101274"/>
<evidence type="ECO:0008006" key="4">
    <source>
        <dbReference type="Google" id="ProtNLM"/>
    </source>
</evidence>
<dbReference type="Proteomes" id="UP000198534">
    <property type="component" value="Unassembled WGS sequence"/>
</dbReference>
<dbReference type="RefSeq" id="WP_091734958.1">
    <property type="nucleotide sequence ID" value="NZ_FNNQ01000001.1"/>
</dbReference>
<keyword evidence="1" id="KW-1133">Transmembrane helix</keyword>
<organism evidence="2 3">
    <name type="scientific">Marininema mesophilum</name>
    <dbReference type="NCBI Taxonomy" id="1048340"/>
    <lineage>
        <taxon>Bacteria</taxon>
        <taxon>Bacillati</taxon>
        <taxon>Bacillota</taxon>
        <taxon>Bacilli</taxon>
        <taxon>Bacillales</taxon>
        <taxon>Thermoactinomycetaceae</taxon>
        <taxon>Marininema</taxon>
    </lineage>
</organism>
<keyword evidence="1" id="KW-0812">Transmembrane</keyword>